<protein>
    <recommendedName>
        <fullName evidence="4">Peptide zinc metalloprotease protein</fullName>
    </recommendedName>
</protein>
<keyword evidence="1" id="KW-0472">Membrane</keyword>
<organism evidence="2 3">
    <name type="scientific">Mycolicibacterium iranicum</name>
    <name type="common">Mycobacterium iranicum</name>
    <dbReference type="NCBI Taxonomy" id="912594"/>
    <lineage>
        <taxon>Bacteria</taxon>
        <taxon>Bacillati</taxon>
        <taxon>Actinomycetota</taxon>
        <taxon>Actinomycetes</taxon>
        <taxon>Mycobacteriales</taxon>
        <taxon>Mycobacteriaceae</taxon>
        <taxon>Mycolicibacterium</taxon>
    </lineage>
</organism>
<feature type="transmembrane region" description="Helical" evidence="1">
    <location>
        <begin position="375"/>
        <end position="396"/>
    </location>
</feature>
<feature type="transmembrane region" description="Helical" evidence="1">
    <location>
        <begin position="184"/>
        <end position="202"/>
    </location>
</feature>
<accession>A0A1X1WMT0</accession>
<evidence type="ECO:0000313" key="3">
    <source>
        <dbReference type="Proteomes" id="UP000193622"/>
    </source>
</evidence>
<evidence type="ECO:0008006" key="4">
    <source>
        <dbReference type="Google" id="ProtNLM"/>
    </source>
</evidence>
<evidence type="ECO:0000313" key="2">
    <source>
        <dbReference type="EMBL" id="ORV87907.1"/>
    </source>
</evidence>
<reference evidence="2 3" key="1">
    <citation type="submission" date="2016-01" db="EMBL/GenBank/DDBJ databases">
        <title>The new phylogeny of the genus Mycobacterium.</title>
        <authorList>
            <person name="Tarcisio F."/>
            <person name="Conor M."/>
            <person name="Antonella G."/>
            <person name="Elisabetta G."/>
            <person name="Giulia F.S."/>
            <person name="Sara T."/>
            <person name="Anna F."/>
            <person name="Clotilde B."/>
            <person name="Roberto B."/>
            <person name="Veronica D.S."/>
            <person name="Fabio R."/>
            <person name="Monica P."/>
            <person name="Olivier J."/>
            <person name="Enrico T."/>
            <person name="Nicola S."/>
        </authorList>
    </citation>
    <scope>NUCLEOTIDE SEQUENCE [LARGE SCALE GENOMIC DNA]</scope>
    <source>
        <strain evidence="2 3">DSM 45541</strain>
    </source>
</reference>
<dbReference type="EMBL" id="LQPC01000030">
    <property type="protein sequence ID" value="ORV87907.1"/>
    <property type="molecule type" value="Genomic_DNA"/>
</dbReference>
<dbReference type="RefSeq" id="WP_085175346.1">
    <property type="nucleotide sequence ID" value="NZ_LQPC01000030.1"/>
</dbReference>
<evidence type="ECO:0000256" key="1">
    <source>
        <dbReference type="SAM" id="Phobius"/>
    </source>
</evidence>
<proteinExistence type="predicted"/>
<keyword evidence="1" id="KW-0812">Transmembrane</keyword>
<feature type="transmembrane region" description="Helical" evidence="1">
    <location>
        <begin position="144"/>
        <end position="164"/>
    </location>
</feature>
<sequence length="410" mass="43502">MSGDPTDTIAQAPLPRPAEIDESDNALRFVDGVSWRVSKRGLIVCTPGGSPLLIAHDRASDIPALVRDAARLDELRVGLGGTAADRELVDALVAERVISEQPSMVIDITPAKRMTFSRSGIEFTGIDGIARRVHRVVMPVIESWTGRFALTAIVIAGLACLVMGRPDGPQVSNEPWVDATLGMLLGFALSGLHELGHAVALVHYGRTPRSAGCGFYWGAMCFYVDCSDGITLPKRARVVNALAGLAVDLVTMSVLLIMSHTVAGSVLLVSVCWRLAITQLIGIFENGMPILEVDGHIALSDYLDEPDLSPRSREALSRRLRGVTDSDEPAWLAGYGAFSIIGGVVLLVGGTWAWWLAAGDLVSSLFGGNVIEILLGLYIVVPVAMAALFSGIGLALELTSKAPATEAEQS</sequence>
<feature type="transmembrane region" description="Helical" evidence="1">
    <location>
        <begin position="238"/>
        <end position="258"/>
    </location>
</feature>
<name>A0A1X1WMT0_MYCIR</name>
<dbReference type="Proteomes" id="UP000193622">
    <property type="component" value="Unassembled WGS sequence"/>
</dbReference>
<dbReference type="AlphaFoldDB" id="A0A1X1WMT0"/>
<comment type="caution">
    <text evidence="2">The sequence shown here is derived from an EMBL/GenBank/DDBJ whole genome shotgun (WGS) entry which is preliminary data.</text>
</comment>
<keyword evidence="1" id="KW-1133">Transmembrane helix</keyword>
<gene>
    <name evidence="2" type="ORF">AWC12_16385</name>
</gene>
<feature type="transmembrane region" description="Helical" evidence="1">
    <location>
        <begin position="330"/>
        <end position="355"/>
    </location>
</feature>